<keyword evidence="7 8" id="KW-0472">Membrane</keyword>
<keyword evidence="5 8" id="KW-0812">Transmembrane</keyword>
<evidence type="ECO:0000259" key="9">
    <source>
        <dbReference type="PROSITE" id="PS50850"/>
    </source>
</evidence>
<evidence type="ECO:0000256" key="1">
    <source>
        <dbReference type="ARBA" id="ARBA00004651"/>
    </source>
</evidence>
<dbReference type="CDD" id="cd17320">
    <property type="entry name" value="MFS_MdfA_MDR_like"/>
    <property type="match status" value="1"/>
</dbReference>
<feature type="transmembrane region" description="Helical" evidence="8">
    <location>
        <begin position="270"/>
        <end position="290"/>
    </location>
</feature>
<feature type="transmembrane region" description="Helical" evidence="8">
    <location>
        <begin position="205"/>
        <end position="226"/>
    </location>
</feature>
<keyword evidence="4" id="KW-1003">Cell membrane</keyword>
<feature type="transmembrane region" description="Helical" evidence="8">
    <location>
        <begin position="296"/>
        <end position="316"/>
    </location>
</feature>
<evidence type="ECO:0000313" key="11">
    <source>
        <dbReference type="Proteomes" id="UP001596150"/>
    </source>
</evidence>
<feature type="domain" description="Major facilitator superfamily (MFS) profile" evidence="9">
    <location>
        <begin position="1"/>
        <end position="382"/>
    </location>
</feature>
<dbReference type="InterPro" id="IPR011701">
    <property type="entry name" value="MFS"/>
</dbReference>
<feature type="transmembrane region" description="Helical" evidence="8">
    <location>
        <begin position="153"/>
        <end position="175"/>
    </location>
</feature>
<dbReference type="PANTHER" id="PTHR23502">
    <property type="entry name" value="MAJOR FACILITATOR SUPERFAMILY"/>
    <property type="match status" value="1"/>
</dbReference>
<comment type="caution">
    <text evidence="10">The sequence shown here is derived from an EMBL/GenBank/DDBJ whole genome shotgun (WGS) entry which is preliminary data.</text>
</comment>
<dbReference type="Gene3D" id="1.20.1720.10">
    <property type="entry name" value="Multidrug resistance protein D"/>
    <property type="match status" value="1"/>
</dbReference>
<dbReference type="InterPro" id="IPR036259">
    <property type="entry name" value="MFS_trans_sf"/>
</dbReference>
<feature type="transmembrane region" description="Helical" evidence="8">
    <location>
        <begin position="362"/>
        <end position="380"/>
    </location>
</feature>
<evidence type="ECO:0000256" key="8">
    <source>
        <dbReference type="RuleBase" id="RU365088"/>
    </source>
</evidence>
<feature type="transmembrane region" description="Helical" evidence="8">
    <location>
        <begin position="328"/>
        <end position="350"/>
    </location>
</feature>
<keyword evidence="11" id="KW-1185">Reference proteome</keyword>
<dbReference type="PROSITE" id="PS50850">
    <property type="entry name" value="MFS"/>
    <property type="match status" value="1"/>
</dbReference>
<dbReference type="Pfam" id="PF07690">
    <property type="entry name" value="MFS_1"/>
    <property type="match status" value="1"/>
</dbReference>
<proteinExistence type="inferred from homology"/>
<dbReference type="Proteomes" id="UP001596150">
    <property type="component" value="Unassembled WGS sequence"/>
</dbReference>
<sequence>MAIVAALMAIDGVAIDIMLPALPEIGAAFHVANTNDRSLVLTVFLLGFGLPQILFGPLSDRFGRRPPILIGIAAYFAAALASPAVTEFGALLAIRFGQGVAAAAIRVGILSAVRDRYEGEAMAEVMSIAMSIFLLVPLLMPGVGQILLLLGPWQLIFVVMGAVAAILGGWALLRLPETLTSENRRRLDFGSVADGFAMVIRNRMAVGYGFSGAFLLGIVLALINTSQQVYVDLYGLGPYYPLAFAALPATAIVGFLLNTRLVARFGMRRLSHGAMLLFVAGSVVWFGMTLLGTPPLWLYLLMMVLVTPMVAFCFTNTGALAMEPLGEVAGTAASIFGAVQTVGGALLGLAVAQSFDGTLRPVMASLCLFGACVLVCFLVAEKGRLFGDGTQAAEPAALA</sequence>
<accession>A0ABW0Q4N4</accession>
<dbReference type="PANTHER" id="PTHR23502:SF132">
    <property type="entry name" value="POLYAMINE TRANSPORTER 2-RELATED"/>
    <property type="match status" value="1"/>
</dbReference>
<evidence type="ECO:0000256" key="2">
    <source>
        <dbReference type="ARBA" id="ARBA00006236"/>
    </source>
</evidence>
<dbReference type="SUPFAM" id="SSF103473">
    <property type="entry name" value="MFS general substrate transporter"/>
    <property type="match status" value="1"/>
</dbReference>
<dbReference type="InterPro" id="IPR020846">
    <property type="entry name" value="MFS_dom"/>
</dbReference>
<evidence type="ECO:0000313" key="10">
    <source>
        <dbReference type="EMBL" id="MFC5517599.1"/>
    </source>
</evidence>
<gene>
    <name evidence="10" type="ORF">ACFPP9_17605</name>
</gene>
<evidence type="ECO:0000256" key="5">
    <source>
        <dbReference type="ARBA" id="ARBA00022692"/>
    </source>
</evidence>
<dbReference type="InterPro" id="IPR004812">
    <property type="entry name" value="Efflux_drug-R_Bcr/CmlA"/>
</dbReference>
<dbReference type="EMBL" id="JBHSML010000011">
    <property type="protein sequence ID" value="MFC5517599.1"/>
    <property type="molecule type" value="Genomic_DNA"/>
</dbReference>
<organism evidence="10 11">
    <name type="scientific">Kaistia terrae</name>
    <dbReference type="NCBI Taxonomy" id="537017"/>
    <lineage>
        <taxon>Bacteria</taxon>
        <taxon>Pseudomonadati</taxon>
        <taxon>Pseudomonadota</taxon>
        <taxon>Alphaproteobacteria</taxon>
        <taxon>Hyphomicrobiales</taxon>
        <taxon>Kaistiaceae</taxon>
        <taxon>Kaistia</taxon>
    </lineage>
</organism>
<keyword evidence="3 8" id="KW-0813">Transport</keyword>
<feature type="transmembrane region" description="Helical" evidence="8">
    <location>
        <begin position="38"/>
        <end position="56"/>
    </location>
</feature>
<keyword evidence="8" id="KW-0997">Cell inner membrane</keyword>
<feature type="transmembrane region" description="Helical" evidence="8">
    <location>
        <begin position="68"/>
        <end position="86"/>
    </location>
</feature>
<evidence type="ECO:0000256" key="4">
    <source>
        <dbReference type="ARBA" id="ARBA00022475"/>
    </source>
</evidence>
<dbReference type="NCBIfam" id="TIGR00710">
    <property type="entry name" value="efflux_Bcr_CflA"/>
    <property type="match status" value="1"/>
</dbReference>
<evidence type="ECO:0000256" key="3">
    <source>
        <dbReference type="ARBA" id="ARBA00022448"/>
    </source>
</evidence>
<comment type="caution">
    <text evidence="8">Lacks conserved residue(s) required for the propagation of feature annotation.</text>
</comment>
<keyword evidence="6 8" id="KW-1133">Transmembrane helix</keyword>
<feature type="transmembrane region" description="Helical" evidence="8">
    <location>
        <begin position="125"/>
        <end position="147"/>
    </location>
</feature>
<name>A0ABW0Q4N4_9HYPH</name>
<evidence type="ECO:0000256" key="7">
    <source>
        <dbReference type="ARBA" id="ARBA00023136"/>
    </source>
</evidence>
<comment type="similarity">
    <text evidence="2 8">Belongs to the major facilitator superfamily. Bcr/CmlA family.</text>
</comment>
<feature type="transmembrane region" description="Helical" evidence="8">
    <location>
        <begin position="238"/>
        <end position="258"/>
    </location>
</feature>
<evidence type="ECO:0000256" key="6">
    <source>
        <dbReference type="ARBA" id="ARBA00022989"/>
    </source>
</evidence>
<protein>
    <recommendedName>
        <fullName evidence="8">Bcr/CflA family efflux transporter</fullName>
    </recommendedName>
</protein>
<comment type="subcellular location">
    <subcellularLocation>
        <location evidence="8">Cell inner membrane</location>
        <topology evidence="8">Multi-pass membrane protein</topology>
    </subcellularLocation>
    <subcellularLocation>
        <location evidence="1">Cell membrane</location>
        <topology evidence="1">Multi-pass membrane protein</topology>
    </subcellularLocation>
</comment>
<reference evidence="11" key="1">
    <citation type="journal article" date="2019" name="Int. J. Syst. Evol. Microbiol.">
        <title>The Global Catalogue of Microorganisms (GCM) 10K type strain sequencing project: providing services to taxonomists for standard genome sequencing and annotation.</title>
        <authorList>
            <consortium name="The Broad Institute Genomics Platform"/>
            <consortium name="The Broad Institute Genome Sequencing Center for Infectious Disease"/>
            <person name="Wu L."/>
            <person name="Ma J."/>
        </authorList>
    </citation>
    <scope>NUCLEOTIDE SEQUENCE [LARGE SCALE GENOMIC DNA]</scope>
    <source>
        <strain evidence="11">KACC 12633</strain>
    </source>
</reference>